<organism evidence="4">
    <name type="scientific">Capitella teleta</name>
    <name type="common">Polychaete worm</name>
    <dbReference type="NCBI Taxonomy" id="283909"/>
    <lineage>
        <taxon>Eukaryota</taxon>
        <taxon>Metazoa</taxon>
        <taxon>Spiralia</taxon>
        <taxon>Lophotrochozoa</taxon>
        <taxon>Annelida</taxon>
        <taxon>Polychaeta</taxon>
        <taxon>Sedentaria</taxon>
        <taxon>Scolecida</taxon>
        <taxon>Capitellidae</taxon>
        <taxon>Capitella</taxon>
    </lineage>
</organism>
<evidence type="ECO:0000313" key="5">
    <source>
        <dbReference type="EnsemblMetazoa" id="CapteP207764"/>
    </source>
</evidence>
<feature type="domain" description="BTB" evidence="3">
    <location>
        <begin position="24"/>
        <end position="91"/>
    </location>
</feature>
<dbReference type="InterPro" id="IPR017096">
    <property type="entry name" value="BTB-kelch_protein"/>
</dbReference>
<dbReference type="InterPro" id="IPR006652">
    <property type="entry name" value="Kelch_1"/>
</dbReference>
<reference evidence="4 6" key="2">
    <citation type="journal article" date="2013" name="Nature">
        <title>Insights into bilaterian evolution from three spiralian genomes.</title>
        <authorList>
            <person name="Simakov O."/>
            <person name="Marletaz F."/>
            <person name="Cho S.J."/>
            <person name="Edsinger-Gonzales E."/>
            <person name="Havlak P."/>
            <person name="Hellsten U."/>
            <person name="Kuo D.H."/>
            <person name="Larsson T."/>
            <person name="Lv J."/>
            <person name="Arendt D."/>
            <person name="Savage R."/>
            <person name="Osoegawa K."/>
            <person name="de Jong P."/>
            <person name="Grimwood J."/>
            <person name="Chapman J.A."/>
            <person name="Shapiro H."/>
            <person name="Aerts A."/>
            <person name="Otillar R.P."/>
            <person name="Terry A.Y."/>
            <person name="Boore J.L."/>
            <person name="Grigoriev I.V."/>
            <person name="Lindberg D.R."/>
            <person name="Seaver E.C."/>
            <person name="Weisblat D.A."/>
            <person name="Putnam N.H."/>
            <person name="Rokhsar D.S."/>
        </authorList>
    </citation>
    <scope>NUCLEOTIDE SEQUENCE</scope>
    <source>
        <strain evidence="4 6">I ESC-2004</strain>
    </source>
</reference>
<dbReference type="SUPFAM" id="SSF54695">
    <property type="entry name" value="POZ domain"/>
    <property type="match status" value="1"/>
</dbReference>
<keyword evidence="2" id="KW-0677">Repeat</keyword>
<dbReference type="Pfam" id="PF24681">
    <property type="entry name" value="Kelch_KLHDC2_KLHL20_DRC7"/>
    <property type="match status" value="1"/>
</dbReference>
<keyword evidence="6" id="KW-1185">Reference proteome</keyword>
<gene>
    <name evidence="4" type="ORF">CAPTEDRAFT_207764</name>
</gene>
<dbReference type="CDD" id="cd14733">
    <property type="entry name" value="BACK"/>
    <property type="match status" value="1"/>
</dbReference>
<dbReference type="STRING" id="283909.R7TWW8"/>
<name>R7TWW8_CAPTE</name>
<dbReference type="Proteomes" id="UP000014760">
    <property type="component" value="Unassembled WGS sequence"/>
</dbReference>
<dbReference type="EMBL" id="KB308242">
    <property type="protein sequence ID" value="ELT98102.1"/>
    <property type="molecule type" value="Genomic_DNA"/>
</dbReference>
<dbReference type="SUPFAM" id="SSF117281">
    <property type="entry name" value="Kelch motif"/>
    <property type="match status" value="1"/>
</dbReference>
<dbReference type="EMBL" id="AMQN01002087">
    <property type="status" value="NOT_ANNOTATED_CDS"/>
    <property type="molecule type" value="Genomic_DNA"/>
</dbReference>
<dbReference type="Gene3D" id="1.25.40.420">
    <property type="match status" value="1"/>
</dbReference>
<sequence>MANNEFLQEMSVTFRNMRHSDEMVDVVLVFEETRVKCHRLVLAASCEYFRRMFQTEMQERDAGEIPMKNVSSTTGLLLVEYLYSGNIEMSTENAQELLAVSDRLLLTKLKKNVEEFLCEHVEATNCVSLKNFARLYGLESLLEVTHRFLTTHWKKLIDMQSEIDELTEDDLITLLTTYGSDEGSFLLLQKWVRSSHGRIGRFMDLLQNIELTLFSKEFVWRTIMSDELMQNPKGVKIIQEAMEALLSADRNLSLVVGDFNRNIWISVDGKQWRVIQVPFSECGSYSVTSSSDGFIVSGGLANKTPKRECYAYVTHTRQWRTLPPMSVGRYYHSSICDQDEFIVIGGRINEKSHLDSVECLNLKTLEWSQFPDLPQARCLSNLLHVQNQLFVVGGYLTKTTTARDIYKFDSTERKWQTCSPLPEKCGSVGAVSFDNKIFVVGGQLRSCKQYDPCTDRWVQLPRPRFGHAFGPALTWKDKIIVCGGRGTDSIEEFDPQSDKWSTWGLKVPKQCDMCFALITNGHQ</sequence>
<keyword evidence="1" id="KW-0880">Kelch repeat</keyword>
<dbReference type="AlphaFoldDB" id="R7TWW8"/>
<evidence type="ECO:0000256" key="2">
    <source>
        <dbReference type="ARBA" id="ARBA00022737"/>
    </source>
</evidence>
<evidence type="ECO:0000313" key="6">
    <source>
        <dbReference type="Proteomes" id="UP000014760"/>
    </source>
</evidence>
<dbReference type="PANTHER" id="PTHR24412:SF489">
    <property type="entry name" value="RING FINGER DOMAIN AND KELCH REPEAT-CONTAINING PROTEIN DDB_G0271372"/>
    <property type="match status" value="1"/>
</dbReference>
<dbReference type="Pfam" id="PF07707">
    <property type="entry name" value="BACK"/>
    <property type="match status" value="1"/>
</dbReference>
<dbReference type="InterPro" id="IPR000210">
    <property type="entry name" value="BTB/POZ_dom"/>
</dbReference>
<evidence type="ECO:0000259" key="3">
    <source>
        <dbReference type="PROSITE" id="PS50097"/>
    </source>
</evidence>
<dbReference type="SMART" id="SM00612">
    <property type="entry name" value="Kelch"/>
    <property type="match status" value="5"/>
</dbReference>
<dbReference type="SMART" id="SM00225">
    <property type="entry name" value="BTB"/>
    <property type="match status" value="1"/>
</dbReference>
<dbReference type="OMA" id="PATRECE"/>
<dbReference type="InterPro" id="IPR011705">
    <property type="entry name" value="BACK"/>
</dbReference>
<dbReference type="EnsemblMetazoa" id="CapteT207764">
    <property type="protein sequence ID" value="CapteP207764"/>
    <property type="gene ID" value="CapteG207764"/>
</dbReference>
<dbReference type="Gene3D" id="2.120.10.80">
    <property type="entry name" value="Kelch-type beta propeller"/>
    <property type="match status" value="1"/>
</dbReference>
<evidence type="ECO:0000313" key="4">
    <source>
        <dbReference type="EMBL" id="ELT98102.1"/>
    </source>
</evidence>
<dbReference type="CDD" id="cd18186">
    <property type="entry name" value="BTB_POZ_ZBTB_KLHL-like"/>
    <property type="match status" value="1"/>
</dbReference>
<dbReference type="InterPro" id="IPR011333">
    <property type="entry name" value="SKP1/BTB/POZ_sf"/>
</dbReference>
<dbReference type="InterPro" id="IPR015915">
    <property type="entry name" value="Kelch-typ_b-propeller"/>
</dbReference>
<reference evidence="6" key="1">
    <citation type="submission" date="2012-12" db="EMBL/GenBank/DDBJ databases">
        <authorList>
            <person name="Hellsten U."/>
            <person name="Grimwood J."/>
            <person name="Chapman J.A."/>
            <person name="Shapiro H."/>
            <person name="Aerts A."/>
            <person name="Otillar R.P."/>
            <person name="Terry A.Y."/>
            <person name="Boore J.L."/>
            <person name="Simakov O."/>
            <person name="Marletaz F."/>
            <person name="Cho S.-J."/>
            <person name="Edsinger-Gonzales E."/>
            <person name="Havlak P."/>
            <person name="Kuo D.-H."/>
            <person name="Larsson T."/>
            <person name="Lv J."/>
            <person name="Arendt D."/>
            <person name="Savage R."/>
            <person name="Osoegawa K."/>
            <person name="de Jong P."/>
            <person name="Lindberg D.R."/>
            <person name="Seaver E.C."/>
            <person name="Weisblat D.A."/>
            <person name="Putnam N.H."/>
            <person name="Grigoriev I.V."/>
            <person name="Rokhsar D.S."/>
        </authorList>
    </citation>
    <scope>NUCLEOTIDE SEQUENCE</scope>
    <source>
        <strain evidence="6">I ESC-2004</strain>
    </source>
</reference>
<dbReference type="Gene3D" id="3.30.710.10">
    <property type="entry name" value="Potassium Channel Kv1.1, Chain A"/>
    <property type="match status" value="1"/>
</dbReference>
<evidence type="ECO:0000256" key="1">
    <source>
        <dbReference type="ARBA" id="ARBA00022441"/>
    </source>
</evidence>
<proteinExistence type="predicted"/>
<dbReference type="PROSITE" id="PS50097">
    <property type="entry name" value="BTB"/>
    <property type="match status" value="1"/>
</dbReference>
<accession>R7TWW8</accession>
<dbReference type="PIRSF" id="PIRSF037037">
    <property type="entry name" value="Kelch-like_protein_gigaxonin"/>
    <property type="match status" value="1"/>
</dbReference>
<dbReference type="PANTHER" id="PTHR24412">
    <property type="entry name" value="KELCH PROTEIN"/>
    <property type="match status" value="1"/>
</dbReference>
<dbReference type="OrthoDB" id="45365at2759"/>
<dbReference type="HOGENOM" id="CLU_004253_14_0_1"/>
<reference evidence="5" key="3">
    <citation type="submission" date="2015-06" db="UniProtKB">
        <authorList>
            <consortium name="EnsemblMetazoa"/>
        </authorList>
    </citation>
    <scope>IDENTIFICATION</scope>
</reference>
<dbReference type="Pfam" id="PF00651">
    <property type="entry name" value="BTB"/>
    <property type="match status" value="1"/>
</dbReference>
<protein>
    <recommendedName>
        <fullName evidence="3">BTB domain-containing protein</fullName>
    </recommendedName>
</protein>